<evidence type="ECO:0000313" key="2">
    <source>
        <dbReference type="EMBL" id="BAV98592.1"/>
    </source>
</evidence>
<protein>
    <recommendedName>
        <fullName evidence="4">PilC beta-propeller domain-containing protein</fullName>
    </recommendedName>
</protein>
<proteinExistence type="predicted"/>
<evidence type="ECO:0000256" key="1">
    <source>
        <dbReference type="SAM" id="SignalP"/>
    </source>
</evidence>
<dbReference type="RefSeq" id="WP_096379024.1">
    <property type="nucleotide sequence ID" value="NZ_AP014940.1"/>
</dbReference>
<gene>
    <name evidence="2" type="ORF">LEN_3105</name>
</gene>
<sequence>MDTKGLTRPGLRRCAATLAAGLLLAAPLAQAQNFETYYGQPEWRDAAEDVKSVAQCPGGGSVTVATRRNGSSDQVLITRMDDNGVSDGAAPGTWQRAYPIAGAKFSSGLGIVELGERRGFAVTGTVRAGDSSRIYVMNVDCAGNMVWTTLLENADGNAIATGYDLIQSGALTSSANGDIVVVGDEIVPSQGRTFGRIVRLGLGGNVIWDQRYDGREWPSLQFRAVTENLAATGAFTDLVVAGGASGGDLRKALMFRTDANGAPVCATTLGDEREHRDFYGLTALLSRGYSGDTVMVGEARGPAEGALPRPYLARFGRASCDPKAQADWYAPDKQGFTAFDVVEARNIDGNDGALAVAGTIYGTQGFSFAANPADLRQYAAGPLARLYGNEKREAIYAIDRKGDRFVLAGYTGADRDGSGDPQDVYFVQSDPVLKTRCAQDWTPEGMGVDLPYKDTRPEPKRIDKWSAAGTEPIVASDWKYACERDPPNGCPGVIDNGTVMLGVHDAGYLNIECPAIKPSMGLYGTSLVGLRLMSTNGEASAPGAPCEGWGVANADPALPITAHASRCGTTANVVAAPLTVQPTAPFDRATSTVTVGSTFRIVHRYIPTAVTPFLYRVEVSIQNIGRSTVKDLRYTRGIDYDVPPNTFSEYITLAGSSPLLVGWNNNGFTSLDPLAAHPTTGAMTDNGPGDLGSHMDFRLGSLAPGATRSFVTYYGAAPTEKQALNALSSVGAGLYSLGQPNYLNGSPWNAPIPGPDGPLLGVPNTFMYGLQTK</sequence>
<feature type="chain" id="PRO_5043325290" description="PilC beta-propeller domain-containing protein" evidence="1">
    <location>
        <begin position="32"/>
        <end position="773"/>
    </location>
</feature>
<evidence type="ECO:0000313" key="3">
    <source>
        <dbReference type="Proteomes" id="UP000218824"/>
    </source>
</evidence>
<keyword evidence="1" id="KW-0732">Signal</keyword>
<organism evidence="2 3">
    <name type="scientific">Lysobacter enzymogenes</name>
    <dbReference type="NCBI Taxonomy" id="69"/>
    <lineage>
        <taxon>Bacteria</taxon>
        <taxon>Pseudomonadati</taxon>
        <taxon>Pseudomonadota</taxon>
        <taxon>Gammaproteobacteria</taxon>
        <taxon>Lysobacterales</taxon>
        <taxon>Lysobacteraceae</taxon>
        <taxon>Lysobacter</taxon>
    </lineage>
</organism>
<reference evidence="2 3" key="1">
    <citation type="journal article" date="2017" name="DNA Res.">
        <title>Complete genome sequence and expression profile of the commercial lytic enzyme producer Lysobacter enzymogenes M497-1.</title>
        <authorList>
            <person name="Takami H."/>
            <person name="Toyoda A."/>
            <person name="Uchiyama I."/>
            <person name="Itoh T."/>
            <person name="Takaki Y."/>
            <person name="Arai W."/>
            <person name="Nishi S."/>
            <person name="Kawai M."/>
            <person name="Shinya K."/>
            <person name="Ikeda H."/>
        </authorList>
    </citation>
    <scope>NUCLEOTIDE SEQUENCE [LARGE SCALE GENOMIC DNA]</scope>
    <source>
        <strain evidence="2 3">M497-1</strain>
    </source>
</reference>
<dbReference type="GeneID" id="83064931"/>
<accession>A0AAU9AXG4</accession>
<dbReference type="AlphaFoldDB" id="A0AAU9AXG4"/>
<name>A0AAU9AXG4_LYSEN</name>
<dbReference type="PANTHER" id="PTHR42754:SF1">
    <property type="entry name" value="LIPOPROTEIN"/>
    <property type="match status" value="1"/>
</dbReference>
<dbReference type="KEGG" id="lem:LEN_3105"/>
<dbReference type="Proteomes" id="UP000218824">
    <property type="component" value="Chromosome"/>
</dbReference>
<evidence type="ECO:0008006" key="4">
    <source>
        <dbReference type="Google" id="ProtNLM"/>
    </source>
</evidence>
<feature type="signal peptide" evidence="1">
    <location>
        <begin position="1"/>
        <end position="31"/>
    </location>
</feature>
<dbReference type="EMBL" id="AP014940">
    <property type="protein sequence ID" value="BAV98592.1"/>
    <property type="molecule type" value="Genomic_DNA"/>
</dbReference>
<dbReference type="PANTHER" id="PTHR42754">
    <property type="entry name" value="ENDOGLUCANASE"/>
    <property type="match status" value="1"/>
</dbReference>